<evidence type="ECO:0000313" key="2">
    <source>
        <dbReference type="Proteomes" id="UP000199159"/>
    </source>
</evidence>
<gene>
    <name evidence="1" type="ORF">SAMN05216565_101396</name>
</gene>
<dbReference type="STRING" id="930152.SAMN05216565_101396"/>
<dbReference type="Proteomes" id="UP000199159">
    <property type="component" value="Unassembled WGS sequence"/>
</dbReference>
<keyword evidence="2" id="KW-1185">Reference proteome</keyword>
<accession>A0A1H0PP31</accession>
<name>A0A1H0PP31_9BACI</name>
<dbReference type="EMBL" id="FNJU01000001">
    <property type="protein sequence ID" value="SDP06560.1"/>
    <property type="molecule type" value="Genomic_DNA"/>
</dbReference>
<dbReference type="AlphaFoldDB" id="A0A1H0PP31"/>
<sequence length="36" mass="4256">MDKVDKMLLEQLLNQTESEHLDFKKGLYVKANTIVY</sequence>
<reference evidence="2" key="1">
    <citation type="submission" date="2016-10" db="EMBL/GenBank/DDBJ databases">
        <authorList>
            <person name="Varghese N."/>
            <person name="Submissions S."/>
        </authorList>
    </citation>
    <scope>NUCLEOTIDE SEQUENCE [LARGE SCALE GENOMIC DNA]</scope>
    <source>
        <strain evidence="2">IBRC-M10078</strain>
    </source>
</reference>
<proteinExistence type="predicted"/>
<evidence type="ECO:0000313" key="1">
    <source>
        <dbReference type="EMBL" id="SDP06560.1"/>
    </source>
</evidence>
<protein>
    <submittedName>
        <fullName evidence="1">Uncharacterized protein</fullName>
    </submittedName>
</protein>
<organism evidence="1 2">
    <name type="scientific">Litchfieldia salsa</name>
    <dbReference type="NCBI Taxonomy" id="930152"/>
    <lineage>
        <taxon>Bacteria</taxon>
        <taxon>Bacillati</taxon>
        <taxon>Bacillota</taxon>
        <taxon>Bacilli</taxon>
        <taxon>Bacillales</taxon>
        <taxon>Bacillaceae</taxon>
        <taxon>Litchfieldia</taxon>
    </lineage>
</organism>